<dbReference type="AlphaFoldDB" id="A0A645CGS4"/>
<protein>
    <submittedName>
        <fullName evidence="1">Uncharacterized protein</fullName>
    </submittedName>
</protein>
<dbReference type="EMBL" id="VSSQ01027044">
    <property type="protein sequence ID" value="MPM76062.1"/>
    <property type="molecule type" value="Genomic_DNA"/>
</dbReference>
<gene>
    <name evidence="1" type="ORF">SDC9_123057</name>
</gene>
<reference evidence="1" key="1">
    <citation type="submission" date="2019-08" db="EMBL/GenBank/DDBJ databases">
        <authorList>
            <person name="Kucharzyk K."/>
            <person name="Murdoch R.W."/>
            <person name="Higgins S."/>
            <person name="Loffler F."/>
        </authorList>
    </citation>
    <scope>NUCLEOTIDE SEQUENCE</scope>
</reference>
<name>A0A645CGS4_9ZZZZ</name>
<organism evidence="1">
    <name type="scientific">bioreactor metagenome</name>
    <dbReference type="NCBI Taxonomy" id="1076179"/>
    <lineage>
        <taxon>unclassified sequences</taxon>
        <taxon>metagenomes</taxon>
        <taxon>ecological metagenomes</taxon>
    </lineage>
</organism>
<sequence>MPDHDPVRRSQPHPVAGSDAESVIERLEVLQNQTAPQLIGRVDVGLSQILLHLPGIAGAPDLRRGGVQRLIVRLGTLSLHFRNAGHGAQVRNVLRKSQRPVTGDPGRGLLLVV</sequence>
<accession>A0A645CGS4</accession>
<proteinExistence type="predicted"/>
<comment type="caution">
    <text evidence="1">The sequence shown here is derived from an EMBL/GenBank/DDBJ whole genome shotgun (WGS) entry which is preliminary data.</text>
</comment>
<evidence type="ECO:0000313" key="1">
    <source>
        <dbReference type="EMBL" id="MPM76062.1"/>
    </source>
</evidence>